<dbReference type="Gene3D" id="3.30.710.10">
    <property type="entry name" value="Potassium Channel Kv1.1, Chain A"/>
    <property type="match status" value="1"/>
</dbReference>
<dbReference type="PANTHER" id="PTHR11145">
    <property type="entry name" value="BTB/POZ DOMAIN-CONTAINING ADAPTER FOR CUL3-MEDIATED RHOA DEGRADATION PROTEIN FAMILY MEMBER"/>
    <property type="match status" value="1"/>
</dbReference>
<evidence type="ECO:0000259" key="1">
    <source>
        <dbReference type="SMART" id="SM00225"/>
    </source>
</evidence>
<dbReference type="AlphaFoldDB" id="A0A9N8H435"/>
<dbReference type="Pfam" id="PF02214">
    <property type="entry name" value="BTB_2"/>
    <property type="match status" value="1"/>
</dbReference>
<dbReference type="InterPro" id="IPR000210">
    <property type="entry name" value="BTB/POZ_dom"/>
</dbReference>
<dbReference type="InterPro" id="IPR003131">
    <property type="entry name" value="T1-type_BTB"/>
</dbReference>
<protein>
    <submittedName>
        <fullName evidence="2">SH3KBP1-binding protein 1</fullName>
    </submittedName>
</protein>
<dbReference type="InterPro" id="IPR011333">
    <property type="entry name" value="SKP1/BTB/POZ_sf"/>
</dbReference>
<comment type="caution">
    <text evidence="2">The sequence shown here is derived from an EMBL/GenBank/DDBJ whole genome shotgun (WGS) entry which is preliminary data.</text>
</comment>
<reference evidence="2" key="1">
    <citation type="submission" date="2020-06" db="EMBL/GenBank/DDBJ databases">
        <authorList>
            <consortium name="Plant Systems Biology data submission"/>
        </authorList>
    </citation>
    <scope>NUCLEOTIDE SEQUENCE</scope>
    <source>
        <strain evidence="2">D6</strain>
    </source>
</reference>
<accession>A0A9N8H435</accession>
<feature type="domain" description="BTB" evidence="1">
    <location>
        <begin position="63"/>
        <end position="167"/>
    </location>
</feature>
<dbReference type="GO" id="GO:0051260">
    <property type="term" value="P:protein homooligomerization"/>
    <property type="evidence" value="ECO:0007669"/>
    <property type="project" value="InterPro"/>
</dbReference>
<dbReference type="Pfam" id="PF26128">
    <property type="entry name" value="Gad2"/>
    <property type="match status" value="1"/>
</dbReference>
<dbReference type="SMART" id="SM00225">
    <property type="entry name" value="BTB"/>
    <property type="match status" value="1"/>
</dbReference>
<gene>
    <name evidence="2" type="ORF">SEMRO_40_G024640.1</name>
</gene>
<evidence type="ECO:0000313" key="2">
    <source>
        <dbReference type="EMBL" id="CAB9498535.1"/>
    </source>
</evidence>
<dbReference type="Proteomes" id="UP001153069">
    <property type="component" value="Unassembled WGS sequence"/>
</dbReference>
<dbReference type="OrthoDB" id="66888at2759"/>
<dbReference type="SUPFAM" id="SSF54695">
    <property type="entry name" value="POZ domain"/>
    <property type="match status" value="1"/>
</dbReference>
<dbReference type="EMBL" id="CAICTM010000040">
    <property type="protein sequence ID" value="CAB9498535.1"/>
    <property type="molecule type" value="Genomic_DNA"/>
</dbReference>
<sequence>MNPNIDKDNEAWLEEASVCRIAVPFGSPSQSAFESKSTLNAIKPSPNIVSPISLVGRAPGLSKVVKLDVGGYTFKTSRDTLCRIPDSHLAAMFSGRHATGPLQDDDGSFFIDRDGRHFHHVLNFLRSGSAVTLPEGPAAKAELAVEADFYGLDDLVKAINMPKIDISETVPLGTLKQWEAESQLRAAFVDGTAKQWPDRFRGLLALFPVGDHETTLEMPLKFDPSSELLQDQQNLFMDSLRGDADNTSVSVESLQEFTTNFNKEWPNIHHRLLDVLLQENVVVAGGSVLRALTASEDVRTSKWWGEEKSDIDLFVYGCEPNEASRIARRIFDALALDPEQWVVVRARGVINLVQWVNGLDVKVQIVLRIYDSPTEVLIGFDVDCCCCCYDGRNVWVSPRWISAVRSGVNVLNPLHAWPNKPSYELRLAKYANRGFEVLVPGLHRCPVDYKRIPSSDLADLKGMSRFLKVASEMDSAAPFTGYIYRRDEQTRWRRLRTERPRTPREVPTLKSEYVDNVLSDDERVVHVLNLTYDVDDDHEGHRVLVPSVYGHSGYETSDPWLWIEWGEFPVAGDSRDEAWEEILDGGEDAPKAVPRYLADAWDTGKRSREYMNGQQDKYDLDNLYYSKACKDDAED</sequence>
<organism evidence="2 3">
    <name type="scientific">Seminavis robusta</name>
    <dbReference type="NCBI Taxonomy" id="568900"/>
    <lineage>
        <taxon>Eukaryota</taxon>
        <taxon>Sar</taxon>
        <taxon>Stramenopiles</taxon>
        <taxon>Ochrophyta</taxon>
        <taxon>Bacillariophyta</taxon>
        <taxon>Bacillariophyceae</taxon>
        <taxon>Bacillariophycidae</taxon>
        <taxon>Naviculales</taxon>
        <taxon>Naviculaceae</taxon>
        <taxon>Seminavis</taxon>
    </lineage>
</organism>
<proteinExistence type="predicted"/>
<dbReference type="InterPro" id="IPR045068">
    <property type="entry name" value="BACURD1-3"/>
</dbReference>
<evidence type="ECO:0000313" key="3">
    <source>
        <dbReference type="Proteomes" id="UP001153069"/>
    </source>
</evidence>
<name>A0A9N8H435_9STRA</name>
<keyword evidence="3" id="KW-1185">Reference proteome</keyword>
<dbReference type="PANTHER" id="PTHR11145:SF8">
    <property type="entry name" value="RE57120P"/>
    <property type="match status" value="1"/>
</dbReference>